<organism evidence="2 3">
    <name type="scientific">Paramecium sonneborni</name>
    <dbReference type="NCBI Taxonomy" id="65129"/>
    <lineage>
        <taxon>Eukaryota</taxon>
        <taxon>Sar</taxon>
        <taxon>Alveolata</taxon>
        <taxon>Ciliophora</taxon>
        <taxon>Intramacronucleata</taxon>
        <taxon>Oligohymenophorea</taxon>
        <taxon>Peniculida</taxon>
        <taxon>Parameciidae</taxon>
        <taxon>Paramecium</taxon>
    </lineage>
</organism>
<comment type="caution">
    <text evidence="2">The sequence shown here is derived from an EMBL/GenBank/DDBJ whole genome shotgun (WGS) entry which is preliminary data.</text>
</comment>
<evidence type="ECO:0000256" key="1">
    <source>
        <dbReference type="SAM" id="MobiDB-lite"/>
    </source>
</evidence>
<feature type="region of interest" description="Disordered" evidence="1">
    <location>
        <begin position="60"/>
        <end position="85"/>
    </location>
</feature>
<keyword evidence="3" id="KW-1185">Reference proteome</keyword>
<dbReference type="EMBL" id="CAJJDN010000193">
    <property type="protein sequence ID" value="CAD8128668.1"/>
    <property type="molecule type" value="Genomic_DNA"/>
</dbReference>
<name>A0A8S1RKG3_9CILI</name>
<evidence type="ECO:0000313" key="2">
    <source>
        <dbReference type="EMBL" id="CAD8128668.1"/>
    </source>
</evidence>
<evidence type="ECO:0000313" key="3">
    <source>
        <dbReference type="Proteomes" id="UP000692954"/>
    </source>
</evidence>
<dbReference type="AlphaFoldDB" id="A0A8S1RKG3"/>
<accession>A0A8S1RKG3</accession>
<reference evidence="2" key="1">
    <citation type="submission" date="2021-01" db="EMBL/GenBank/DDBJ databases">
        <authorList>
            <consortium name="Genoscope - CEA"/>
            <person name="William W."/>
        </authorList>
    </citation>
    <scope>NUCLEOTIDE SEQUENCE</scope>
</reference>
<proteinExistence type="predicted"/>
<dbReference type="Proteomes" id="UP000692954">
    <property type="component" value="Unassembled WGS sequence"/>
</dbReference>
<sequence length="134" mass="16416">MLAQSIFQLNKDKQRQIKRMIMQSQETYKRSLNWKQQKNYVVEIKNLQNNQMKRLKYYQKRQDSKEGISPVRPFQRKQHQPQQTKTIKTWGTMIAATKLEELKKNQPFLYNERKKSPFDDKLFSLFKEINDRIF</sequence>
<protein>
    <submittedName>
        <fullName evidence="2">Uncharacterized protein</fullName>
    </submittedName>
</protein>
<gene>
    <name evidence="2" type="ORF">PSON_ATCC_30995.1.T1930022</name>
</gene>